<keyword evidence="2" id="KW-0479">Metal-binding</keyword>
<proteinExistence type="inferred from homology"/>
<evidence type="ECO:0000313" key="6">
    <source>
        <dbReference type="Proteomes" id="UP001217089"/>
    </source>
</evidence>
<evidence type="ECO:0000256" key="4">
    <source>
        <dbReference type="SAM" id="Phobius"/>
    </source>
</evidence>
<dbReference type="Proteomes" id="UP001217089">
    <property type="component" value="Unassembled WGS sequence"/>
</dbReference>
<organism evidence="5 6">
    <name type="scientific">Tegillarca granosa</name>
    <name type="common">Malaysian cockle</name>
    <name type="synonym">Anadara granosa</name>
    <dbReference type="NCBI Taxonomy" id="220873"/>
    <lineage>
        <taxon>Eukaryota</taxon>
        <taxon>Metazoa</taxon>
        <taxon>Spiralia</taxon>
        <taxon>Lophotrochozoa</taxon>
        <taxon>Mollusca</taxon>
        <taxon>Bivalvia</taxon>
        <taxon>Autobranchia</taxon>
        <taxon>Pteriomorphia</taxon>
        <taxon>Arcoida</taxon>
        <taxon>Arcoidea</taxon>
        <taxon>Arcidae</taxon>
        <taxon>Tegillarca</taxon>
    </lineage>
</organism>
<keyword evidence="4" id="KW-1133">Transmembrane helix</keyword>
<dbReference type="PRINTS" id="PR00463">
    <property type="entry name" value="EP450I"/>
</dbReference>
<feature type="transmembrane region" description="Helical" evidence="4">
    <location>
        <begin position="1010"/>
        <end position="1031"/>
    </location>
</feature>
<feature type="transmembrane region" description="Helical" evidence="4">
    <location>
        <begin position="978"/>
        <end position="998"/>
    </location>
</feature>
<keyword evidence="3" id="KW-0408">Iron</keyword>
<keyword evidence="4" id="KW-0472">Membrane</keyword>
<dbReference type="PANTHER" id="PTHR24300:SF403">
    <property type="entry name" value="CYTOCHROME P450 306A1"/>
    <property type="match status" value="1"/>
</dbReference>
<dbReference type="EMBL" id="JARBDR010000923">
    <property type="protein sequence ID" value="KAJ8297845.1"/>
    <property type="molecule type" value="Genomic_DNA"/>
</dbReference>
<dbReference type="PROSITE" id="PS00086">
    <property type="entry name" value="CYTOCHROME_P450"/>
    <property type="match status" value="2"/>
</dbReference>
<evidence type="ECO:0000256" key="1">
    <source>
        <dbReference type="ARBA" id="ARBA00010617"/>
    </source>
</evidence>
<dbReference type="Gene3D" id="1.10.630.10">
    <property type="entry name" value="Cytochrome P450"/>
    <property type="match status" value="3"/>
</dbReference>
<keyword evidence="4" id="KW-0812">Transmembrane</keyword>
<dbReference type="PRINTS" id="PR00385">
    <property type="entry name" value="P450"/>
</dbReference>
<protein>
    <submittedName>
        <fullName evidence="5">Uncharacterized protein</fullName>
    </submittedName>
</protein>
<dbReference type="PANTHER" id="PTHR24300">
    <property type="entry name" value="CYTOCHROME P450 508A4-RELATED"/>
    <property type="match status" value="1"/>
</dbReference>
<dbReference type="InterPro" id="IPR036396">
    <property type="entry name" value="Cyt_P450_sf"/>
</dbReference>
<comment type="similarity">
    <text evidence="1">Belongs to the cytochrome P450 family.</text>
</comment>
<dbReference type="SUPFAM" id="SSF48264">
    <property type="entry name" value="Cytochrome P450"/>
    <property type="match status" value="3"/>
</dbReference>
<dbReference type="InterPro" id="IPR002401">
    <property type="entry name" value="Cyt_P450_E_grp-I"/>
</dbReference>
<gene>
    <name evidence="5" type="ORF">KUTeg_024376</name>
</gene>
<evidence type="ECO:0000256" key="3">
    <source>
        <dbReference type="ARBA" id="ARBA00023004"/>
    </source>
</evidence>
<dbReference type="InterPro" id="IPR001128">
    <property type="entry name" value="Cyt_P450"/>
</dbReference>
<sequence length="1382" mass="157737">MELFLFITSMVQRFEFLPEKEMELPTLECLLGVTRSPYPYKIRAILRVPPGPISFVPIFGNLTDLKPKHALQTLRKYRNQYGDIYTLKMGSRLAIVVNGECSIKDILVKNADNFSNRPDIFAVRELAKYQGLVASSGSLWKEHRTFALSTLRLFGFGKKSLETDIKEEIKVCLQVLEETNGKPFDIQNLIHANISNVTCALVFGKRFEHTDPKFVNIVKIMGENLKNSGIVGMLNFIPFLKYLPGDLFKAKLTLKNVNFVFELLRDLIKEHKESFDENNIRDYADAYIKQMKTKERENSTFTDEQLLVTLSDLFVAGTETTATTIRWAILYFLHYPEVQEKMRNEIEEVVGNSRFPSMNDRSQLPYCEATITEILRCANIVPLSLPHTCDKDMMYRGYTIPKNTVIIPNLDSVMSDPTLFPEPEKFNPSRFIDSQGKLCGQDKVLVFSAGRRVCLGEALARMELFLFITSMVQRFKFLPEEEMELPTLECLLGVTRSPYPYKFRAVLRLIGIIALSIWILFRKPKGIPPGPPSYVPILGNLVNLAPKTALETLRGYRAKYGDIYSMQMGSRLVIAVNGYETIKDILVKHADNFSNRPDIFIFKEISKSQGLIGSSGSLWKEHRTFALVSLRQFGFGKRSMELDIIEEIKVFLQDLESSNGKPYNMKSMIVTSTSNVMCAMIFGKRFEHSDPKFVKIVNALEENFKVNGFVGLLNFIPILKYIPGDLFNVNRTLKNVKYVEDMFQELIDEHHESYDENNIRDYVDAFIKEMGRQDKGDNSTFTDEQLLKCVGDLFIAGMETTATTIRWGTVFLIHHPEVQEKMRIELEKVVGDRYPSINDRSELPYCEAVLTEILRCANIGPVSAPRSVDSDIVYKGFNIPKTALVLPILDSILSDPELFPEPETFDPSRFIDDQGNLCGQDKVLAFSTGRRACLGESLARMEVFLFLTSMIQRFKFLPEEEDQLPSLEGKMASDEFKIVLVSVCVFLITIFTYFLLFVKKPKGIPPGPSAFVPVLGNLVNLILKVSLDLLANFGRHKEHLHWKFSDSLELERRVLNQMEEVRSCVNILEESKGVPIDMTNTLQSSVSNIISVVVFGKRLEQSNSTDLELIESLQEFFELTGNIAMSNYLPFLETLKCLEIIDNFILDLIREHETSFDENVTRDYIDAFIKERRKQKNLQLLRSISDLFAASTETVATSIRWAILYFLADPEIQENMKAEIERVVGFSRFPCMSDRSELPYCEAVVLEVLRCGSVGALSVPHGLSQDTVYKGYNIPKEAVVIINLHSIAFDPDLFPEPQNFNPLRFIKDGKLHGHEKLAPFSMGVCVWENPLARMELFLFLTSLVQRFKFLPEDGDQKPPLDYMMGLTRSPLPYKCRVLIIYK</sequence>
<dbReference type="InterPro" id="IPR050182">
    <property type="entry name" value="Cytochrome_P450_fam2"/>
</dbReference>
<name>A0ABQ9DY73_TEGGR</name>
<evidence type="ECO:0000256" key="2">
    <source>
        <dbReference type="ARBA" id="ARBA00022723"/>
    </source>
</evidence>
<reference evidence="5 6" key="1">
    <citation type="submission" date="2022-12" db="EMBL/GenBank/DDBJ databases">
        <title>Chromosome-level genome of Tegillarca granosa.</title>
        <authorList>
            <person name="Kim J."/>
        </authorList>
    </citation>
    <scope>NUCLEOTIDE SEQUENCE [LARGE SCALE GENOMIC DNA]</scope>
    <source>
        <strain evidence="5">Teg-2019</strain>
        <tissue evidence="5">Adductor muscle</tissue>
    </source>
</reference>
<evidence type="ECO:0000313" key="5">
    <source>
        <dbReference type="EMBL" id="KAJ8297845.1"/>
    </source>
</evidence>
<dbReference type="InterPro" id="IPR017972">
    <property type="entry name" value="Cyt_P450_CS"/>
</dbReference>
<dbReference type="Pfam" id="PF00067">
    <property type="entry name" value="p450"/>
    <property type="match status" value="3"/>
</dbReference>
<keyword evidence="6" id="KW-1185">Reference proteome</keyword>
<accession>A0ABQ9DY73</accession>
<comment type="caution">
    <text evidence="5">The sequence shown here is derived from an EMBL/GenBank/DDBJ whole genome shotgun (WGS) entry which is preliminary data.</text>
</comment>